<evidence type="ECO:0000256" key="6">
    <source>
        <dbReference type="ARBA" id="ARBA00023316"/>
    </source>
</evidence>
<dbReference type="SUPFAM" id="SSF53681">
    <property type="entry name" value="Aspartate/glutamate racemase"/>
    <property type="match status" value="2"/>
</dbReference>
<dbReference type="FunFam" id="3.40.50.1860:FF:000001">
    <property type="entry name" value="Glutamate racemase"/>
    <property type="match status" value="1"/>
</dbReference>
<dbReference type="InterPro" id="IPR001920">
    <property type="entry name" value="Asp/Glu_race"/>
</dbReference>
<sequence length="200" mass="22102">MKIGIFDSGLGGLTVARAIVDTMPAYDIIYFGDTARTPYGSKSRETVIQYACENTELLIQKGAELIVMACNTAASVATDVLRDKYNLPIFEVITPAASLVASFKTIRRVGIIGTRATINSNAYTEQIAKHRPDIKVYAIPCPLLVPLVEEGWIDKPETRMIVKKYLHPLKVRQIDTLILACTHYPIIKPVIQKKLGVVSQ</sequence>
<feature type="binding site" evidence="7">
    <location>
        <begin position="182"/>
        <end position="183"/>
    </location>
    <ligand>
        <name>substrate</name>
    </ligand>
</feature>
<dbReference type="PANTHER" id="PTHR21198">
    <property type="entry name" value="GLUTAMATE RACEMASE"/>
    <property type="match status" value="1"/>
</dbReference>
<dbReference type="Proteomes" id="UP000189670">
    <property type="component" value="Unassembled WGS sequence"/>
</dbReference>
<name>A0A1V1PDF4_9BACT</name>
<dbReference type="Gene3D" id="3.40.50.1860">
    <property type="match status" value="2"/>
</dbReference>
<dbReference type="PROSITE" id="PS00924">
    <property type="entry name" value="ASP_GLU_RACEMASE_2"/>
    <property type="match status" value="1"/>
</dbReference>
<proteinExistence type="inferred from homology"/>
<evidence type="ECO:0000256" key="2">
    <source>
        <dbReference type="ARBA" id="ARBA00013090"/>
    </source>
</evidence>
<dbReference type="InterPro" id="IPR004391">
    <property type="entry name" value="Glu_race"/>
</dbReference>
<comment type="catalytic activity">
    <reaction evidence="1 7">
        <text>L-glutamate = D-glutamate</text>
        <dbReference type="Rhea" id="RHEA:12813"/>
        <dbReference type="ChEBI" id="CHEBI:29985"/>
        <dbReference type="ChEBI" id="CHEBI:29986"/>
        <dbReference type="EC" id="5.1.1.3"/>
    </reaction>
</comment>
<dbReference type="PANTHER" id="PTHR21198:SF2">
    <property type="entry name" value="GLUTAMATE RACEMASE"/>
    <property type="match status" value="1"/>
</dbReference>
<evidence type="ECO:0000256" key="7">
    <source>
        <dbReference type="HAMAP-Rule" id="MF_00258"/>
    </source>
</evidence>
<evidence type="ECO:0000256" key="4">
    <source>
        <dbReference type="ARBA" id="ARBA00022984"/>
    </source>
</evidence>
<feature type="binding site" evidence="7">
    <location>
        <begin position="7"/>
        <end position="8"/>
    </location>
    <ligand>
        <name>substrate</name>
    </ligand>
</feature>
<dbReference type="Pfam" id="PF01177">
    <property type="entry name" value="Asp_Glu_race"/>
    <property type="match status" value="1"/>
</dbReference>
<evidence type="ECO:0000313" key="8">
    <source>
        <dbReference type="EMBL" id="ETR72917.1"/>
    </source>
</evidence>
<comment type="similarity">
    <text evidence="7">Belongs to the aspartate/glutamate racemases family.</text>
</comment>
<dbReference type="InterPro" id="IPR033134">
    <property type="entry name" value="Asp/Glu_racemase_AS_2"/>
</dbReference>
<dbReference type="GO" id="GO:0008360">
    <property type="term" value="P:regulation of cell shape"/>
    <property type="evidence" value="ECO:0007669"/>
    <property type="project" value="UniProtKB-KW"/>
</dbReference>
<evidence type="ECO:0000313" key="9">
    <source>
        <dbReference type="Proteomes" id="UP000189670"/>
    </source>
</evidence>
<comment type="caution">
    <text evidence="8">The sequence shown here is derived from an EMBL/GenBank/DDBJ whole genome shotgun (WGS) entry which is preliminary data.</text>
</comment>
<dbReference type="NCBIfam" id="TIGR00067">
    <property type="entry name" value="glut_race"/>
    <property type="match status" value="1"/>
</dbReference>
<evidence type="ECO:0000256" key="3">
    <source>
        <dbReference type="ARBA" id="ARBA00022960"/>
    </source>
</evidence>
<dbReference type="AlphaFoldDB" id="A0A1V1PDF4"/>
<organism evidence="8 9">
    <name type="scientific">Candidatus Magnetoglobus multicellularis str. Araruama</name>
    <dbReference type="NCBI Taxonomy" id="890399"/>
    <lineage>
        <taxon>Bacteria</taxon>
        <taxon>Pseudomonadati</taxon>
        <taxon>Thermodesulfobacteriota</taxon>
        <taxon>Desulfobacteria</taxon>
        <taxon>Desulfobacterales</taxon>
        <taxon>Desulfobacteraceae</taxon>
        <taxon>Candidatus Magnetoglobus</taxon>
    </lineage>
</organism>
<dbReference type="GO" id="GO:0009252">
    <property type="term" value="P:peptidoglycan biosynthetic process"/>
    <property type="evidence" value="ECO:0007669"/>
    <property type="project" value="UniProtKB-UniRule"/>
</dbReference>
<dbReference type="InterPro" id="IPR015942">
    <property type="entry name" value="Asp/Glu/hydantoin_racemase"/>
</dbReference>
<reference evidence="9" key="1">
    <citation type="submission" date="2012-11" db="EMBL/GenBank/DDBJ databases">
        <authorList>
            <person name="Lucero-Rivera Y.E."/>
            <person name="Tovar-Ramirez D."/>
        </authorList>
    </citation>
    <scope>NUCLEOTIDE SEQUENCE [LARGE SCALE GENOMIC DNA]</scope>
    <source>
        <strain evidence="9">Araruama</strain>
    </source>
</reference>
<accession>A0A1V1PDF4</accession>
<evidence type="ECO:0000256" key="5">
    <source>
        <dbReference type="ARBA" id="ARBA00023235"/>
    </source>
</evidence>
<dbReference type="GO" id="GO:0071555">
    <property type="term" value="P:cell wall organization"/>
    <property type="evidence" value="ECO:0007669"/>
    <property type="project" value="UniProtKB-KW"/>
</dbReference>
<dbReference type="EC" id="5.1.1.3" evidence="2 7"/>
<dbReference type="GO" id="GO:0008881">
    <property type="term" value="F:glutamate racemase activity"/>
    <property type="evidence" value="ECO:0007669"/>
    <property type="project" value="UniProtKB-UniRule"/>
</dbReference>
<keyword evidence="5 7" id="KW-0413">Isomerase</keyword>
<feature type="binding site" evidence="7">
    <location>
        <begin position="39"/>
        <end position="40"/>
    </location>
    <ligand>
        <name>substrate</name>
    </ligand>
</feature>
<keyword evidence="4 7" id="KW-0573">Peptidoglycan synthesis</keyword>
<dbReference type="EMBL" id="ATBP01000100">
    <property type="protein sequence ID" value="ETR72917.1"/>
    <property type="molecule type" value="Genomic_DNA"/>
</dbReference>
<feature type="binding site" evidence="7">
    <location>
        <begin position="71"/>
        <end position="72"/>
    </location>
    <ligand>
        <name>substrate</name>
    </ligand>
</feature>
<evidence type="ECO:0000256" key="1">
    <source>
        <dbReference type="ARBA" id="ARBA00001602"/>
    </source>
</evidence>
<gene>
    <name evidence="7" type="primary">murI</name>
    <name evidence="8" type="ORF">OMM_01335</name>
</gene>
<keyword evidence="3 7" id="KW-0133">Cell shape</keyword>
<comment type="function">
    <text evidence="7">Provides the (R)-glutamate required for cell wall biosynthesis.</text>
</comment>
<dbReference type="HAMAP" id="MF_00258">
    <property type="entry name" value="Glu_racemase"/>
    <property type="match status" value="1"/>
</dbReference>
<protein>
    <recommendedName>
        <fullName evidence="2 7">Glutamate racemase</fullName>
        <ecNumber evidence="2 7">5.1.1.3</ecNumber>
    </recommendedName>
</protein>
<feature type="active site" description="Proton donor/acceptor" evidence="7">
    <location>
        <position position="181"/>
    </location>
</feature>
<dbReference type="UniPathway" id="UPA00219"/>
<feature type="active site" description="Proton donor/acceptor" evidence="7">
    <location>
        <position position="70"/>
    </location>
</feature>
<keyword evidence="6 7" id="KW-0961">Cell wall biogenesis/degradation</keyword>
<comment type="pathway">
    <text evidence="7">Cell wall biogenesis; peptidoglycan biosynthesis.</text>
</comment>